<dbReference type="GeneID" id="92714559"/>
<evidence type="ECO:0008006" key="3">
    <source>
        <dbReference type="Google" id="ProtNLM"/>
    </source>
</evidence>
<accession>A0A1M6L6B5</accession>
<proteinExistence type="predicted"/>
<keyword evidence="2" id="KW-1185">Reference proteome</keyword>
<evidence type="ECO:0000313" key="1">
    <source>
        <dbReference type="EMBL" id="SHJ66644.1"/>
    </source>
</evidence>
<dbReference type="eggNOG" id="ENOG5031ZPG">
    <property type="taxonomic scope" value="Bacteria"/>
</dbReference>
<evidence type="ECO:0000313" key="2">
    <source>
        <dbReference type="Proteomes" id="UP000184192"/>
    </source>
</evidence>
<dbReference type="EMBL" id="FQZN01000044">
    <property type="protein sequence ID" value="SHJ66644.1"/>
    <property type="molecule type" value="Genomic_DNA"/>
</dbReference>
<dbReference type="RefSeq" id="WP_025833764.1">
    <property type="nucleotide sequence ID" value="NZ_FQZN01000044.1"/>
</dbReference>
<dbReference type="Proteomes" id="UP000184192">
    <property type="component" value="Unassembled WGS sequence"/>
</dbReference>
<name>A0A1M6L6B5_9BACE</name>
<sequence length="92" mass="10353">MDVFTLKQQITEAAELSALAIAKQMFPAFDDVKYDEAVKIAGSERWLKYHIKKGNILPIRRGPAKNSPIYYSRLDIAATKKAEAEIATLNKK</sequence>
<reference evidence="2" key="1">
    <citation type="submission" date="2016-11" db="EMBL/GenBank/DDBJ databases">
        <authorList>
            <person name="Varghese N."/>
            <person name="Submissions S."/>
        </authorList>
    </citation>
    <scope>NUCLEOTIDE SEQUENCE [LARGE SCALE GENOMIC DNA]</scope>
    <source>
        <strain evidence="2">DSM 26884</strain>
    </source>
</reference>
<organism evidence="1 2">
    <name type="scientific">Bacteroides stercorirosoris</name>
    <dbReference type="NCBI Taxonomy" id="871324"/>
    <lineage>
        <taxon>Bacteria</taxon>
        <taxon>Pseudomonadati</taxon>
        <taxon>Bacteroidota</taxon>
        <taxon>Bacteroidia</taxon>
        <taxon>Bacteroidales</taxon>
        <taxon>Bacteroidaceae</taxon>
        <taxon>Bacteroides</taxon>
    </lineage>
</organism>
<gene>
    <name evidence="1" type="ORF">SAMN05444350_14442</name>
</gene>
<protein>
    <recommendedName>
        <fullName evidence="3">DNA-binding protein</fullName>
    </recommendedName>
</protein>
<dbReference type="AlphaFoldDB" id="A0A1M6L6B5"/>